<organism evidence="3 4">
    <name type="scientific">Mucilaginibacter gossypiicola</name>
    <dbReference type="NCBI Taxonomy" id="551995"/>
    <lineage>
        <taxon>Bacteria</taxon>
        <taxon>Pseudomonadati</taxon>
        <taxon>Bacteroidota</taxon>
        <taxon>Sphingobacteriia</taxon>
        <taxon>Sphingobacteriales</taxon>
        <taxon>Sphingobacteriaceae</taxon>
        <taxon>Mucilaginibacter</taxon>
    </lineage>
</organism>
<dbReference type="InterPro" id="IPR050491">
    <property type="entry name" value="AmpC-like"/>
</dbReference>
<evidence type="ECO:0000256" key="1">
    <source>
        <dbReference type="SAM" id="Phobius"/>
    </source>
</evidence>
<sequence>MPDYQISVVMAWCLCSVAWLIKNQLLMIYSKKPLPVIVIAIFLLSFSCTLSEAQQAIKNSSPNEETASVDYNSLDSKIQQWQKDLHIPDVGVVIIDKNKLVKARVYGNARNGQPAPQEMLFEVASVTKVVFTTLVLRLVQDGKWNLDEPLCHYYIDPEVASNAYSKKLTTRHVLSHQSGFDNWRWMNASGKLTYNFEPGTKFNYSGEGFEYLRLAIEHKFHTSLAKLSDSLLFKPLHMNNTSHEWDGKKDFALYSGMYDAEGKEIVKNDYSVQSSAAAGLTTAVNDMSKFAFEVLNGGHLSNKLYKEMISKQAYINPNINQGLGWRVINGLPDNEYALQHAGNDPGVASIMVLLPKSKRGVVVMTNADNGLIMCNNIVRAAFPEGAQIIYKAYKSAPISEQPKSVRLPNEVLSSRIGTFKRADGAMVTVTLKDSQLILRMSGIPDLYLVPESEDKFYLLDLDAKVFFTRDQNGKITSVSIQDGGNIIKCDKVVD</sequence>
<protein>
    <submittedName>
        <fullName evidence="3">CubicO group peptidase, beta-lactamase class C family</fullName>
    </submittedName>
</protein>
<dbReference type="SUPFAM" id="SSF56601">
    <property type="entry name" value="beta-lactamase/transpeptidase-like"/>
    <property type="match status" value="1"/>
</dbReference>
<evidence type="ECO:0000259" key="2">
    <source>
        <dbReference type="Pfam" id="PF00144"/>
    </source>
</evidence>
<dbReference type="EMBL" id="FOCL01000002">
    <property type="protein sequence ID" value="SEN18167.1"/>
    <property type="molecule type" value="Genomic_DNA"/>
</dbReference>
<keyword evidence="1" id="KW-0472">Membrane</keyword>
<feature type="transmembrane region" description="Helical" evidence="1">
    <location>
        <begin position="34"/>
        <end position="53"/>
    </location>
</feature>
<accession>A0A1H8EH21</accession>
<dbReference type="Pfam" id="PF00144">
    <property type="entry name" value="Beta-lactamase"/>
    <property type="match status" value="1"/>
</dbReference>
<dbReference type="PANTHER" id="PTHR46825:SF9">
    <property type="entry name" value="BETA-LACTAMASE-RELATED DOMAIN-CONTAINING PROTEIN"/>
    <property type="match status" value="1"/>
</dbReference>
<dbReference type="AlphaFoldDB" id="A0A1H8EH21"/>
<proteinExistence type="predicted"/>
<dbReference type="InterPro" id="IPR001466">
    <property type="entry name" value="Beta-lactam-related"/>
</dbReference>
<dbReference type="InterPro" id="IPR012338">
    <property type="entry name" value="Beta-lactam/transpept-like"/>
</dbReference>
<feature type="transmembrane region" description="Helical" evidence="1">
    <location>
        <begin position="6"/>
        <end position="22"/>
    </location>
</feature>
<dbReference type="PANTHER" id="PTHR46825">
    <property type="entry name" value="D-ALANYL-D-ALANINE-CARBOXYPEPTIDASE/ENDOPEPTIDASE AMPH"/>
    <property type="match status" value="1"/>
</dbReference>
<gene>
    <name evidence="3" type="ORF">SAMN05192574_102692</name>
</gene>
<feature type="domain" description="Beta-lactamase-related" evidence="2">
    <location>
        <begin position="74"/>
        <end position="369"/>
    </location>
</feature>
<keyword evidence="1" id="KW-0812">Transmembrane</keyword>
<keyword evidence="1" id="KW-1133">Transmembrane helix</keyword>
<reference evidence="4" key="1">
    <citation type="submission" date="2016-10" db="EMBL/GenBank/DDBJ databases">
        <authorList>
            <person name="Varghese N."/>
            <person name="Submissions S."/>
        </authorList>
    </citation>
    <scope>NUCLEOTIDE SEQUENCE [LARGE SCALE GENOMIC DNA]</scope>
    <source>
        <strain evidence="4">Gh-48</strain>
    </source>
</reference>
<dbReference type="Gene3D" id="3.40.710.10">
    <property type="entry name" value="DD-peptidase/beta-lactamase superfamily"/>
    <property type="match status" value="1"/>
</dbReference>
<dbReference type="Proteomes" id="UP000198942">
    <property type="component" value="Unassembled WGS sequence"/>
</dbReference>
<keyword evidence="4" id="KW-1185">Reference proteome</keyword>
<evidence type="ECO:0000313" key="4">
    <source>
        <dbReference type="Proteomes" id="UP000198942"/>
    </source>
</evidence>
<name>A0A1H8EH21_9SPHI</name>
<dbReference type="STRING" id="551995.SAMN05192574_102692"/>
<evidence type="ECO:0000313" key="3">
    <source>
        <dbReference type="EMBL" id="SEN18167.1"/>
    </source>
</evidence>